<reference evidence="2 3" key="1">
    <citation type="journal article" date="2014" name="PLoS ONE">
        <title>Global Analysis of Gene Expression Profiles in Physic Nut (Jatropha curcas L.) Seedlings Exposed to Salt Stress.</title>
        <authorList>
            <person name="Zhang L."/>
            <person name="Zhang C."/>
            <person name="Wu P."/>
            <person name="Chen Y."/>
            <person name="Li M."/>
            <person name="Jiang H."/>
            <person name="Wu G."/>
        </authorList>
    </citation>
    <scope>NUCLEOTIDE SEQUENCE [LARGE SCALE GENOMIC DNA]</scope>
    <source>
        <strain evidence="3">cv. GZQX0401</strain>
        <tissue evidence="2">Young leaves</tissue>
    </source>
</reference>
<dbReference type="Proteomes" id="UP000027138">
    <property type="component" value="Unassembled WGS sequence"/>
</dbReference>
<dbReference type="AlphaFoldDB" id="A0A067JGY7"/>
<feature type="region of interest" description="Disordered" evidence="1">
    <location>
        <begin position="19"/>
        <end position="40"/>
    </location>
</feature>
<accession>A0A067JGY7</accession>
<evidence type="ECO:0000313" key="2">
    <source>
        <dbReference type="EMBL" id="KDP23186.1"/>
    </source>
</evidence>
<gene>
    <name evidence="2" type="ORF">JCGZ_00335</name>
</gene>
<keyword evidence="3" id="KW-1185">Reference proteome</keyword>
<sequence length="86" mass="9585">MATYINKVVKMAHFVHPSLSKNAKPVQGHPVSPRHGNSTNVREIHKQPRLLTVSEVAHAIRHGAHAPMSSSSTVRTLSLWFWDSLI</sequence>
<evidence type="ECO:0000256" key="1">
    <source>
        <dbReference type="SAM" id="MobiDB-lite"/>
    </source>
</evidence>
<name>A0A067JGY7_JATCU</name>
<organism evidence="2 3">
    <name type="scientific">Jatropha curcas</name>
    <name type="common">Barbados nut</name>
    <dbReference type="NCBI Taxonomy" id="180498"/>
    <lineage>
        <taxon>Eukaryota</taxon>
        <taxon>Viridiplantae</taxon>
        <taxon>Streptophyta</taxon>
        <taxon>Embryophyta</taxon>
        <taxon>Tracheophyta</taxon>
        <taxon>Spermatophyta</taxon>
        <taxon>Magnoliopsida</taxon>
        <taxon>eudicotyledons</taxon>
        <taxon>Gunneridae</taxon>
        <taxon>Pentapetalae</taxon>
        <taxon>rosids</taxon>
        <taxon>fabids</taxon>
        <taxon>Malpighiales</taxon>
        <taxon>Euphorbiaceae</taxon>
        <taxon>Crotonoideae</taxon>
        <taxon>Jatropheae</taxon>
        <taxon>Jatropha</taxon>
    </lineage>
</organism>
<evidence type="ECO:0000313" key="3">
    <source>
        <dbReference type="Proteomes" id="UP000027138"/>
    </source>
</evidence>
<dbReference type="EMBL" id="KK915230">
    <property type="protein sequence ID" value="KDP23186.1"/>
    <property type="molecule type" value="Genomic_DNA"/>
</dbReference>
<protein>
    <submittedName>
        <fullName evidence="2">Uncharacterized protein</fullName>
    </submittedName>
</protein>
<proteinExistence type="predicted"/>